<dbReference type="Pfam" id="PF08712">
    <property type="entry name" value="Nfu_N"/>
    <property type="match status" value="1"/>
</dbReference>
<dbReference type="EMBL" id="FPAS01000002">
    <property type="protein sequence ID" value="SFT68698.1"/>
    <property type="molecule type" value="Genomic_DNA"/>
</dbReference>
<dbReference type="STRING" id="477690.SAMN05216474_1808"/>
<dbReference type="Proteomes" id="UP000236454">
    <property type="component" value="Unassembled WGS sequence"/>
</dbReference>
<dbReference type="SUPFAM" id="SSF110836">
    <property type="entry name" value="Hypothetical protein SAV1430"/>
    <property type="match status" value="1"/>
</dbReference>
<reference evidence="3 4" key="1">
    <citation type="submission" date="2016-10" db="EMBL/GenBank/DDBJ databases">
        <authorList>
            <person name="de Groot N.N."/>
        </authorList>
    </citation>
    <scope>NUCLEOTIDE SEQUENCE [LARGE SCALE GENOMIC DNA]</scope>
    <source>
        <strain evidence="3 4">CGMCC 1.7005</strain>
    </source>
</reference>
<dbReference type="PANTHER" id="PTHR11178">
    <property type="entry name" value="IRON-SULFUR CLUSTER SCAFFOLD PROTEIN NFU-RELATED"/>
    <property type="match status" value="1"/>
</dbReference>
<evidence type="ECO:0000259" key="2">
    <source>
        <dbReference type="SMART" id="SM00932"/>
    </source>
</evidence>
<name>A0A1I7A181_9FLAO</name>
<dbReference type="GO" id="GO:0005506">
    <property type="term" value="F:iron ion binding"/>
    <property type="evidence" value="ECO:0007669"/>
    <property type="project" value="InterPro"/>
</dbReference>
<gene>
    <name evidence="3" type="ORF">SAMN05216474_1808</name>
</gene>
<dbReference type="InterPro" id="IPR034904">
    <property type="entry name" value="FSCA_dom_sf"/>
</dbReference>
<feature type="domain" description="Scaffold protein Nfu/NifU N-terminal" evidence="2">
    <location>
        <begin position="9"/>
        <end position="97"/>
    </location>
</feature>
<dbReference type="SUPFAM" id="SSF117916">
    <property type="entry name" value="Fe-S cluster assembly (FSCA) domain-like"/>
    <property type="match status" value="1"/>
</dbReference>
<dbReference type="GO" id="GO:0016226">
    <property type="term" value="P:iron-sulfur cluster assembly"/>
    <property type="evidence" value="ECO:0007669"/>
    <property type="project" value="InterPro"/>
</dbReference>
<dbReference type="Gene3D" id="3.30.300.130">
    <property type="entry name" value="Fe-S cluster assembly (FSCA)"/>
    <property type="match status" value="1"/>
</dbReference>
<proteinExistence type="inferred from homology"/>
<dbReference type="PANTHER" id="PTHR11178:SF1">
    <property type="entry name" value="NFU1 IRON-SULFUR CLUSTER SCAFFOLD HOMOLOG, MITOCHONDRIAL"/>
    <property type="match status" value="1"/>
</dbReference>
<dbReference type="InterPro" id="IPR035433">
    <property type="entry name" value="NFU1-like"/>
</dbReference>
<comment type="similarity">
    <text evidence="1">Belongs to the NifU family.</text>
</comment>
<dbReference type="InterPro" id="IPR001075">
    <property type="entry name" value="NIF_FeS_clus_asmbl_NifU_C"/>
</dbReference>
<evidence type="ECO:0000313" key="3">
    <source>
        <dbReference type="EMBL" id="SFT68698.1"/>
    </source>
</evidence>
<dbReference type="RefSeq" id="WP_211664722.1">
    <property type="nucleotide sequence ID" value="NZ_FPAS01000002.1"/>
</dbReference>
<protein>
    <submittedName>
        <fullName evidence="3">Fe-S cluster biogenesis protein NfuA, 4Fe-4S-binding domain</fullName>
    </submittedName>
</protein>
<dbReference type="PIRSF" id="PIRSF036773">
    <property type="entry name" value="HIRIP5"/>
    <property type="match status" value="1"/>
</dbReference>
<dbReference type="InterPro" id="IPR014824">
    <property type="entry name" value="Nfu/NifU_N"/>
</dbReference>
<dbReference type="AlphaFoldDB" id="A0A1I7A181"/>
<dbReference type="Pfam" id="PF01106">
    <property type="entry name" value="NifU"/>
    <property type="match status" value="1"/>
</dbReference>
<sequence>MTQKVPITVYAEMTPNPSTMKFVANKYLLITGESVEFTSQAEAKGYSPLAEELFNFPFVTGVFMASNFITITKNEALSWDFVVMELREFIREYLQDGKEVLIMMPQPKAKPVEKENPTKTYAPSEYDDAIVALLDEYVRPAVEGDGGAIEFRNFEDGIVTVLLKGSCAGCPSSTATLKGGIENLLKQHLPEVKEVVAEDAV</sequence>
<dbReference type="InterPro" id="IPR036498">
    <property type="entry name" value="Nfu/NifU_N_sf"/>
</dbReference>
<dbReference type="SMART" id="SM00932">
    <property type="entry name" value="Nfu_N"/>
    <property type="match status" value="1"/>
</dbReference>
<dbReference type="GO" id="GO:0051536">
    <property type="term" value="F:iron-sulfur cluster binding"/>
    <property type="evidence" value="ECO:0007669"/>
    <property type="project" value="InterPro"/>
</dbReference>
<evidence type="ECO:0000313" key="4">
    <source>
        <dbReference type="Proteomes" id="UP000236454"/>
    </source>
</evidence>
<keyword evidence="4" id="KW-1185">Reference proteome</keyword>
<organism evidence="3 4">
    <name type="scientific">Lishizhenia tianjinensis</name>
    <dbReference type="NCBI Taxonomy" id="477690"/>
    <lineage>
        <taxon>Bacteria</taxon>
        <taxon>Pseudomonadati</taxon>
        <taxon>Bacteroidota</taxon>
        <taxon>Flavobacteriia</taxon>
        <taxon>Flavobacteriales</taxon>
        <taxon>Crocinitomicaceae</taxon>
        <taxon>Lishizhenia</taxon>
    </lineage>
</organism>
<dbReference type="Gene3D" id="3.30.1370.70">
    <property type="entry name" value="Scaffold protein Nfu/NifU, N-terminal domain"/>
    <property type="match status" value="1"/>
</dbReference>
<evidence type="ECO:0000256" key="1">
    <source>
        <dbReference type="ARBA" id="ARBA00006420"/>
    </source>
</evidence>
<accession>A0A1I7A181</accession>